<evidence type="ECO:0000313" key="8">
    <source>
        <dbReference type="Proteomes" id="UP000554482"/>
    </source>
</evidence>
<dbReference type="InterPro" id="IPR022041">
    <property type="entry name" value="Methyltransf_FA"/>
</dbReference>
<evidence type="ECO:0000313" key="7">
    <source>
        <dbReference type="EMBL" id="KAF5188948.1"/>
    </source>
</evidence>
<dbReference type="InterPro" id="IPR000237">
    <property type="entry name" value="GRIP_dom"/>
</dbReference>
<evidence type="ECO:0000256" key="4">
    <source>
        <dbReference type="SAM" id="MobiDB-lite"/>
    </source>
</evidence>
<gene>
    <name evidence="7" type="ORF">FRX31_021464</name>
</gene>
<dbReference type="OrthoDB" id="19132at2759"/>
<dbReference type="CDD" id="cd18186">
    <property type="entry name" value="BTB_POZ_ZBTB_KLHL-like"/>
    <property type="match status" value="1"/>
</dbReference>
<proteinExistence type="predicted"/>
<evidence type="ECO:0000259" key="6">
    <source>
        <dbReference type="PROSITE" id="PS50913"/>
    </source>
</evidence>
<feature type="coiled-coil region" evidence="3">
    <location>
        <begin position="307"/>
        <end position="334"/>
    </location>
</feature>
<dbReference type="SUPFAM" id="SSF49785">
    <property type="entry name" value="Galactose-binding domain-like"/>
    <property type="match status" value="1"/>
</dbReference>
<keyword evidence="8" id="KW-1185">Reference proteome</keyword>
<dbReference type="Pfam" id="PF01465">
    <property type="entry name" value="GRIP"/>
    <property type="match status" value="1"/>
</dbReference>
<name>A0A7J6VWF9_THATH</name>
<accession>A0A7J6VWF9</accession>
<dbReference type="Gene3D" id="1.25.40.420">
    <property type="match status" value="1"/>
</dbReference>
<protein>
    <submittedName>
        <fullName evidence="7">BTB/POZ domain-containing protein</fullName>
    </submittedName>
</protein>
<evidence type="ECO:0000256" key="1">
    <source>
        <dbReference type="ARBA" id="ARBA00002668"/>
    </source>
</evidence>
<dbReference type="Proteomes" id="UP000554482">
    <property type="component" value="Unassembled WGS sequence"/>
</dbReference>
<dbReference type="PANTHER" id="PTHR47457:SF1">
    <property type="entry name" value="BTB DOMAIN-CONTAINING PROTEIN-RELATED"/>
    <property type="match status" value="1"/>
</dbReference>
<reference evidence="7 8" key="1">
    <citation type="submission" date="2020-06" db="EMBL/GenBank/DDBJ databases">
        <title>Transcriptomic and genomic resources for Thalictrum thalictroides and T. hernandezii: Facilitating candidate gene discovery in an emerging model plant lineage.</title>
        <authorList>
            <person name="Arias T."/>
            <person name="Riano-Pachon D.M."/>
            <person name="Di Stilio V.S."/>
        </authorList>
    </citation>
    <scope>NUCLEOTIDE SEQUENCE [LARGE SCALE GENOMIC DNA]</scope>
    <source>
        <strain evidence="8">cv. WT478/WT964</strain>
        <tissue evidence="7">Leaves</tissue>
    </source>
</reference>
<dbReference type="PROSITE" id="PS50097">
    <property type="entry name" value="BTB"/>
    <property type="match status" value="2"/>
</dbReference>
<sequence length="1608" mass="183800">MSTEAVESDGVAECYEVGVEKADERSIVEKHERNENAVKENGVSHDDVCCNDTHSRLEEMVIELNFQNEYLKAQFEVLKNLNSESDGNIKQTKDILQDVDICEDVNKLREKIEDLNRELLEKTQTQIASENALKHLQSAYSDSDEKAQELSAKLAEVQQKMDQEIKERDDKCNELDSKLTRLHKRAKQRIQDVQKEKDDLESRLREANEIAQRASSQQSSLEQELERSRQQAKEALRALDMERQQLRNTNTKLQDSIEEVNRLLEAKDNALDGLQHSLLEKEQMLEEMRGLLQTGEEKKLASIADLSAKHQKHLESLEAQLADALSDRNKAAETISSLQVLVGEKESKIVEMDAAASGEAVRLKAAAESAKGELVKMKHDHDKEKDSWEAAFQALRTKLEAAESTFLHSEIEAAKTKSQLELELSMKNQLLNTKEVELATTKEEVSRLESEFSSYKVRAHALLQKKDAELLASRDTESTKAQEEAIREAEREVAIVLAERDRALENLKDAMENHEKELAARDVAISNAEQRIKSIEMKLDFVNSHHQSEKEAWQRDIENLEETWRSRCEALASQRNESPKQDLQKELEELRLQYRKLKEEHDSFRDIADRMIEEKDKEISRLIDDNKNLNQTLLMRPTIEHNHYQNSAFQKQEMPSSTTAAEQQILILARQQAQREEELAQSQRHILALQEEIEELEHENRLHSQQEAMLKEELRNMERMKKREGVDMTYLKNVVLKLLETGEVEALLPVVGMLLQFSPEEIQKCQQAYRSSTDVPPSPASDASSTRGFSSDKGEHQYQEGIMDGKKQKKYLTVAPFECAWRKELRFREAGRGCVAFEAFAHNDVTVVFREHVGSQHYHYKMDNSPHYTVIIGSHRNRRLKIEVDGKTVVDEAGIGLCCSSAFKSYWISICDGLISIGKGQFPFQNLVFQWLDSKPNCSVQYVGLSSWDKHVGYRNVNVLPLKQNHISLWKHLNHIENEEDENDKDEPEKNSESYDDWGLKIFLESWDLSDMFFVVGEEEKVVPAHRVILSSSGIFPFSSLSEDVIQLPEVAYPILHALLQYIYTGRTEIVEPQLDFLKDLGQQFEVISLVKQCEEVIDRVKLNKKLFDLGKKVEISHPCSRPQRCAAFPFELPINVQKLNESFSFGNYTDVDIYIDGHGFVSRCHKLILSLWSPPFMKMCTNGMCESKSSQIILRDVSFEAITTMLDFMYSGELNVEDMVDAGRLLIPLLLLADQFGVVPLHQECCKIILECLSVDSICPILQVVSPISSCELLKETCERKFSRHFDYCTTASSNFVFLDEATLGGILQHPNLTVTSEERILDAILSWGMLTNELYGWEAVDELLISSRPDLLFGDRLKSIEALLPLVRFPLMSLSLLTKLVKSNLIVQIPEFGKLVKEAISYNDSGMSQQGDNMNARFQHRQSSFKELQYICDGDKNGVIYFAGTSYGIHQWVNPVLSKKITVTASSPASRFTDPKAFVSRTYQGTSFAGPRVEDGRNCSWWMVDVGQDHQLMCNYYTLRQDGSTAFIRSWTLQGSLDGQNWTNLRVHENDRTMCKPGQFASWPVNDPTALLPLRFFRVLLTGPTTSDSSPWNLCICFIELYGHFH</sequence>
<dbReference type="SMART" id="SM00225">
    <property type="entry name" value="BTB"/>
    <property type="match status" value="2"/>
</dbReference>
<dbReference type="SMART" id="SM00875">
    <property type="entry name" value="BACK"/>
    <property type="match status" value="1"/>
</dbReference>
<dbReference type="Pfam" id="PF00754">
    <property type="entry name" value="F5_F8_type_C"/>
    <property type="match status" value="1"/>
</dbReference>
<dbReference type="Pfam" id="PF00651">
    <property type="entry name" value="BTB"/>
    <property type="match status" value="2"/>
</dbReference>
<feature type="coiled-coil region" evidence="3">
    <location>
        <begin position="672"/>
        <end position="723"/>
    </location>
</feature>
<keyword evidence="3" id="KW-0175">Coiled coil</keyword>
<dbReference type="Pfam" id="PF07707">
    <property type="entry name" value="BACK"/>
    <property type="match status" value="1"/>
</dbReference>
<dbReference type="InterPro" id="IPR000421">
    <property type="entry name" value="FA58C"/>
</dbReference>
<feature type="compositionally biased region" description="Low complexity" evidence="4">
    <location>
        <begin position="211"/>
        <end position="222"/>
    </location>
</feature>
<organism evidence="7 8">
    <name type="scientific">Thalictrum thalictroides</name>
    <name type="common">Rue-anemone</name>
    <name type="synonym">Anemone thalictroides</name>
    <dbReference type="NCBI Taxonomy" id="46969"/>
    <lineage>
        <taxon>Eukaryota</taxon>
        <taxon>Viridiplantae</taxon>
        <taxon>Streptophyta</taxon>
        <taxon>Embryophyta</taxon>
        <taxon>Tracheophyta</taxon>
        <taxon>Spermatophyta</taxon>
        <taxon>Magnoliopsida</taxon>
        <taxon>Ranunculales</taxon>
        <taxon>Ranunculaceae</taxon>
        <taxon>Thalictroideae</taxon>
        <taxon>Thalictrum</taxon>
    </lineage>
</organism>
<feature type="region of interest" description="Disordered" evidence="4">
    <location>
        <begin position="767"/>
        <end position="798"/>
    </location>
</feature>
<dbReference type="Gene3D" id="2.60.120.260">
    <property type="entry name" value="Galactose-binding domain-like"/>
    <property type="match status" value="1"/>
</dbReference>
<evidence type="ECO:0000256" key="2">
    <source>
        <dbReference type="ARBA" id="ARBA00004906"/>
    </source>
</evidence>
<comment type="pathway">
    <text evidence="2">Protein modification; protein ubiquitination.</text>
</comment>
<dbReference type="InterPro" id="IPR000210">
    <property type="entry name" value="BTB/POZ_dom"/>
</dbReference>
<dbReference type="InterPro" id="IPR008979">
    <property type="entry name" value="Galactose-bd-like_sf"/>
</dbReference>
<dbReference type="InterPro" id="IPR011705">
    <property type="entry name" value="BACK"/>
</dbReference>
<feature type="region of interest" description="Disordered" evidence="4">
    <location>
        <begin position="209"/>
        <end position="232"/>
    </location>
</feature>
<evidence type="ECO:0000259" key="5">
    <source>
        <dbReference type="PROSITE" id="PS50097"/>
    </source>
</evidence>
<dbReference type="Gene3D" id="3.30.710.10">
    <property type="entry name" value="Potassium Channel Kv1.1, Chain A"/>
    <property type="match status" value="2"/>
</dbReference>
<dbReference type="EMBL" id="JABWDY010026136">
    <property type="protein sequence ID" value="KAF5188948.1"/>
    <property type="molecule type" value="Genomic_DNA"/>
</dbReference>
<dbReference type="InterPro" id="IPR011333">
    <property type="entry name" value="SKP1/BTB/POZ_sf"/>
</dbReference>
<dbReference type="SUPFAM" id="SSF54695">
    <property type="entry name" value="POZ domain"/>
    <property type="match status" value="2"/>
</dbReference>
<dbReference type="PROSITE" id="PS50913">
    <property type="entry name" value="GRIP"/>
    <property type="match status" value="1"/>
</dbReference>
<dbReference type="PANTHER" id="PTHR47457">
    <property type="entry name" value="OS05G0345500 PROTEIN"/>
    <property type="match status" value="1"/>
</dbReference>
<feature type="domain" description="BTB" evidence="5">
    <location>
        <begin position="1010"/>
        <end position="1072"/>
    </location>
</feature>
<feature type="domain" description="BTB" evidence="5">
    <location>
        <begin position="1150"/>
        <end position="1219"/>
    </location>
</feature>
<dbReference type="Pfam" id="PF12248">
    <property type="entry name" value="Methyltransf_FA"/>
    <property type="match status" value="1"/>
</dbReference>
<feature type="domain" description="GRIP" evidence="6">
    <location>
        <begin position="721"/>
        <end position="768"/>
    </location>
</feature>
<feature type="coiled-coil region" evidence="3">
    <location>
        <begin position="431"/>
        <end position="632"/>
    </location>
</feature>
<evidence type="ECO:0000256" key="3">
    <source>
        <dbReference type="SAM" id="Coils"/>
    </source>
</evidence>
<dbReference type="SMART" id="SM00755">
    <property type="entry name" value="Grip"/>
    <property type="match status" value="1"/>
</dbReference>
<comment type="function">
    <text evidence="1">May act as a substrate-specific adapter of an E3 ubiquitin-protein ligase complex (CUL3-RBX1-BTB) which mediates the ubiquitination and subsequent proteasomal degradation of target proteins.</text>
</comment>
<comment type="caution">
    <text evidence="7">The sequence shown here is derived from an EMBL/GenBank/DDBJ whole genome shotgun (WGS) entry which is preliminary data.</text>
</comment>
<feature type="compositionally biased region" description="Low complexity" evidence="4">
    <location>
        <begin position="771"/>
        <end position="786"/>
    </location>
</feature>